<feature type="chain" id="PRO_5043641270" evidence="1">
    <location>
        <begin position="19"/>
        <end position="88"/>
    </location>
</feature>
<keyword evidence="3" id="KW-1185">Reference proteome</keyword>
<protein>
    <submittedName>
        <fullName evidence="2">Uncharacterized protein</fullName>
    </submittedName>
</protein>
<organism evidence="2 3">
    <name type="scientific">Pristionchus entomophagus</name>
    <dbReference type="NCBI Taxonomy" id="358040"/>
    <lineage>
        <taxon>Eukaryota</taxon>
        <taxon>Metazoa</taxon>
        <taxon>Ecdysozoa</taxon>
        <taxon>Nematoda</taxon>
        <taxon>Chromadorea</taxon>
        <taxon>Rhabditida</taxon>
        <taxon>Rhabditina</taxon>
        <taxon>Diplogasteromorpha</taxon>
        <taxon>Diplogasteroidea</taxon>
        <taxon>Neodiplogasteridae</taxon>
        <taxon>Pristionchus</taxon>
    </lineage>
</organism>
<feature type="non-terminal residue" evidence="2">
    <location>
        <position position="88"/>
    </location>
</feature>
<name>A0AAV5SRI9_9BILA</name>
<evidence type="ECO:0000313" key="3">
    <source>
        <dbReference type="Proteomes" id="UP001432027"/>
    </source>
</evidence>
<reference evidence="2" key="1">
    <citation type="submission" date="2023-10" db="EMBL/GenBank/DDBJ databases">
        <title>Genome assembly of Pristionchus species.</title>
        <authorList>
            <person name="Yoshida K."/>
            <person name="Sommer R.J."/>
        </authorList>
    </citation>
    <scope>NUCLEOTIDE SEQUENCE</scope>
    <source>
        <strain evidence="2">RS0144</strain>
    </source>
</reference>
<feature type="signal peptide" evidence="1">
    <location>
        <begin position="1"/>
        <end position="18"/>
    </location>
</feature>
<evidence type="ECO:0000313" key="2">
    <source>
        <dbReference type="EMBL" id="GMS83939.1"/>
    </source>
</evidence>
<evidence type="ECO:0000256" key="1">
    <source>
        <dbReference type="SAM" id="SignalP"/>
    </source>
</evidence>
<accession>A0AAV5SRI9</accession>
<feature type="non-terminal residue" evidence="2">
    <location>
        <position position="1"/>
    </location>
</feature>
<comment type="caution">
    <text evidence="2">The sequence shown here is derived from an EMBL/GenBank/DDBJ whole genome shotgun (WGS) entry which is preliminary data.</text>
</comment>
<dbReference type="Proteomes" id="UP001432027">
    <property type="component" value="Unassembled WGS sequence"/>
</dbReference>
<dbReference type="AlphaFoldDB" id="A0AAV5SRI9"/>
<proteinExistence type="predicted"/>
<dbReference type="EMBL" id="BTSX01000002">
    <property type="protein sequence ID" value="GMS83939.1"/>
    <property type="molecule type" value="Genomic_DNA"/>
</dbReference>
<keyword evidence="1" id="KW-0732">Signal</keyword>
<gene>
    <name evidence="2" type="ORF">PENTCL1PPCAC_6114</name>
</gene>
<sequence>IKILLALPLLVLVGCALAEEQSISTSTICINGNCIDCLNGVCESEYRSPPRVKRKESHWNHEGCFFNFKLSQWQCTGFNCTDGSSIHH</sequence>